<dbReference type="STRING" id="201973.SAMN04488025_101145"/>
<evidence type="ECO:0000313" key="3">
    <source>
        <dbReference type="Proteomes" id="UP000198661"/>
    </source>
</evidence>
<feature type="compositionally biased region" description="Basic and acidic residues" evidence="1">
    <location>
        <begin position="32"/>
        <end position="58"/>
    </location>
</feature>
<evidence type="ECO:0000313" key="2">
    <source>
        <dbReference type="EMBL" id="SFF64433.1"/>
    </source>
</evidence>
<protein>
    <submittedName>
        <fullName evidence="2">Uncharacterized protein</fullName>
    </submittedName>
</protein>
<dbReference type="AlphaFoldDB" id="A0A1I2KD94"/>
<gene>
    <name evidence="2" type="ORF">SAMN04488025_101145</name>
</gene>
<evidence type="ECO:0000256" key="1">
    <source>
        <dbReference type="SAM" id="MobiDB-lite"/>
    </source>
</evidence>
<feature type="compositionally biased region" description="Basic and acidic residues" evidence="1">
    <location>
        <begin position="121"/>
        <end position="145"/>
    </location>
</feature>
<proteinExistence type="predicted"/>
<feature type="region of interest" description="Disordered" evidence="1">
    <location>
        <begin position="1"/>
        <end position="109"/>
    </location>
</feature>
<organism evidence="2 3">
    <name type="scientific">Planifilum fulgidum</name>
    <dbReference type="NCBI Taxonomy" id="201973"/>
    <lineage>
        <taxon>Bacteria</taxon>
        <taxon>Bacillati</taxon>
        <taxon>Bacillota</taxon>
        <taxon>Bacilli</taxon>
        <taxon>Bacillales</taxon>
        <taxon>Thermoactinomycetaceae</taxon>
        <taxon>Planifilum</taxon>
    </lineage>
</organism>
<feature type="compositionally biased region" description="Polar residues" evidence="1">
    <location>
        <begin position="1"/>
        <end position="11"/>
    </location>
</feature>
<dbReference type="Proteomes" id="UP000198661">
    <property type="component" value="Unassembled WGS sequence"/>
</dbReference>
<reference evidence="3" key="1">
    <citation type="submission" date="2016-10" db="EMBL/GenBank/DDBJ databases">
        <authorList>
            <person name="Varghese N."/>
            <person name="Submissions S."/>
        </authorList>
    </citation>
    <scope>NUCLEOTIDE SEQUENCE [LARGE SCALE GENOMIC DNA]</scope>
    <source>
        <strain evidence="3">DSM 44945</strain>
    </source>
</reference>
<dbReference type="EMBL" id="FOOK01000001">
    <property type="protein sequence ID" value="SFF64433.1"/>
    <property type="molecule type" value="Genomic_DNA"/>
</dbReference>
<feature type="compositionally biased region" description="Polar residues" evidence="1">
    <location>
        <begin position="88"/>
        <end position="102"/>
    </location>
</feature>
<keyword evidence="3" id="KW-1185">Reference proteome</keyword>
<accession>A0A1I2KD94</accession>
<sequence length="263" mass="29686">MNTSSRYSLQTLLPKLYRNMHDGSNQNRRQKRPDGNRPAEQSADHQNRHFHDRPDAADRPSCPLRQDQGQTVPRTRPQPGSDIHPRTESGQTDPQNQKNPSDQKGRGCRNPVQIEQGVDEQAHQNHVEHRSDLREPALHPRRDGDQNEADQLNPHPDGQGRRLSQPDVEHVPGRHAQIRLYREDNAEGHGPQTRHKKHPTPQTIPDFLTVESTHPHLSPLPLFSIPSVRKIPITPAPLPRAAECGMHEKGMSVRQGDVGHGPV</sequence>
<feature type="region of interest" description="Disordered" evidence="1">
    <location>
        <begin position="121"/>
        <end position="171"/>
    </location>
</feature>
<name>A0A1I2KD94_9BACL</name>